<dbReference type="InterPro" id="IPR036900">
    <property type="entry name" value="A-D-PHexomutase_C_sf"/>
</dbReference>
<dbReference type="SUPFAM" id="SSF55957">
    <property type="entry name" value="Phosphoglucomutase, C-terminal domain"/>
    <property type="match status" value="1"/>
</dbReference>
<dbReference type="Gene3D" id="3.30.310.50">
    <property type="entry name" value="Alpha-D-phosphohexomutase, C-terminal domain"/>
    <property type="match status" value="1"/>
</dbReference>
<feature type="region of interest" description="Disordered" evidence="1">
    <location>
        <begin position="1606"/>
        <end position="1732"/>
    </location>
</feature>
<dbReference type="GO" id="GO:0006048">
    <property type="term" value="P:UDP-N-acetylglucosamine biosynthetic process"/>
    <property type="evidence" value="ECO:0007669"/>
    <property type="project" value="TreeGrafter"/>
</dbReference>
<sequence length="2592" mass="283704">MLEADGVQDADPDAADDEMVMLTVAQGLVRVLAKNELKVIFQVAISCKQAGGCGPLKARNLDSLGLGNDEAAKFEKGCGRTLSDAMSAGEVCSAVTAMEILEVEPGELLQRCLDAGYEKLRSGLYCAKLAGGETGQLFVLNGFYARMREKFTKAGVVVHWHVVGFDSAKLPWTKFRSEVIGATNPVDAVAGSLRARIRDEWKDLGLAAETNYQDNGVHASASPLESLRERQVWLGEDVSVDTFGAQQWGHSAPAETKSGSYIYSGSASAYHDWEFRTRIRVLQHKEKQKRELLKELRIAAQSNARAQSASPRKWASKARASVAESQDLPAGGVDRPTEDASSGTPASPSSARRRRTMPGTAVAEESDGDAGSLPSHPSQVEDEDGSIGDRAFTEPVMPTMADVSEADIDMSECVSKILEGLRGDAFSIARDIGLNRLLQPDGIDHLIEQIRQQAFPLQSEEASELFRQGQLLSGPLAKQSGEPMLSYIARRKRWWSTLCELDPDIRLSEAMRANLLVELSGLSRQEQLMVKTAARSQTTDEFARVLVQHHSVVHMKERLLTEKERPNTQRTGYRPWSDRQQHQTPKFGYMGYGYEEFDVAEPDQGTIPEEDLQEAAYPALGSLPDDESWIDDEEVAMQLNAYTAVSEEIGADDIDEDYAEAVQLAYAATNTLSTAKGKGKGKGKDKGGKGKSGGKLVKSNLTIADRKAKLQELKSKSRCLRCGVVGHWAGDAECRFKGNAKGAAGKPSATPAQSGGAPKPAPPKPQAYMAVEESDDDEVVILSNSGSQAHGYMAMKSSSTKTGKGSGVLAPRMRRSEASATMRDSPPPGSSTLFTFGQHRGLTYERVVHTYPGYVLWGQREKCPSKNLADFLAWVHEYYVVTDSEPIEVTRRERPLSETPVPVLEQPAAPSTGGPAFYVTCRGGCKEFSKSGSNAYIDMRTCKKCGAVTKTKKEKPVIDQATCLHGVTERTGSSRKTSRLRCKLCGMLLDEQPQDERKKRSEIAATVQESNTLDFDLLRSIASRTSEDLPVEVVVPAIDQFRETVEGHFATEPSITRGDLIAYLQEALEDQLPQESHNTSWEIASASAGGRSRSTRHGYVALMSGNAEGVTDTHPALEFSSNAARTFKGLSGETETLGGTSEDQAAEDPTSARGRPSAMGSRPGDDNESLEPSTYVRPSIVTSEGRAEAHRGLQAMLREYDEACTTAGITPEGGNAAGAARSCAPPATIHIPDAGFSPALLPPRDGTSPADMVVDVFTHGYDWNATVQRIRNKWSSRALFDHFEALNTSPITVARSRLSWTCIFLDMTHIPDARMADDADQAQKHRLQEQQRANTKHVGTHPNILNELCRHTEFIEHCRYILNVVVDAIHCGVQAINLTVVCKSNRHRSVGAGYLLGELCRYVKGTAVSITHMESAKTFPRMPFHSCKGRCTDCTHASLELWVDVQDILDGFVRKCRAVGVVDSYCVLVAEPGTARAAGIETYAERFHRECQEMEDEEQEAAAAAAAGPAAPSAGMASSPGPAPMDVDDEDSFVVPAELEGPVFKPPPAELMQQQAPIAPVIRPAVPPIPAGAPPPPTGPPTKAPAVDANKELIGKLRAEKEVLLAENGRLSRALRDTEEELAETRRQLRDAQLDLEESSRRAYRAERQLDDLRARRSRSRRRSYSPRDRRGDYRDRRDDPEERRYRRDDSRDIDFRRMDSRSRVRERSARADSSSHYNKIGRTARWGRDIAPAARPRSLPCLRQLHRQLMADASRGPGARATGSNEGPRGTATQPFISVYDQDDDEPWDTPGPPRSADAAGVGPVPTGGGFGTARIPPEPPRPRPTFRPSFTTGVGGGKGSGKSGDGGHRPTSYYDLPDRENPHRPLSGREARDYFRTWTPSEWKEFRRLYPRPPGQGRIIHIDEEMRSIEIAGIDRTGDVGLGWNRSINFGVFPDGILTELYNILGQKETPAMWIGPYSPTQFRAGDRRHHQLCEKHDLKVTCITPHTSPSYAPVGKPKDINPIGHLYSHNDVENRDTVSWCYEGTVYPYGMTASSTPGEAGEAERSCPSAPTDEDAEVYIVLWQYPLAFASDTAPMDLTDREELSRALEDSPDSTAVSGAIAARAAGPPGDQDTDPEDEELISDVEMAKAENAYWLLHENVPVLVNARKMRYLDERTADPVTAPATPRFPSYAETAVPEVSMVADAPEPTTHTPEQVVWETSPEERSQEDATAYMASLIDYHKSPVATQLGLDKAMETEWQKYVEFNAVVPCTREEMTELTQAGLRLKAADITNAYFQGKPLERIPFNTQMSTGIAYALASHRHPPDSDTVRRFCVLQQLLVVTNQPILQKTSDGRKVAERSSVSLDELLSNCDIDLGEKRGAAFDLLEEMDAEDTLKALESAKLGACDAAKAASQMLLFRDLINETVGDAISIFLAVEAVLYLTDSDCSSWRAMYDDLPNRQIKVVVKDRGLFETTDAERICVQPAGLQAGIDKLVAEVPQGRCFVRPSGTEDVVRVYVEAATETEMLKLGQAVVDLVYDTAGGVGPTGTILTGLVAAHEAHHCALQRLLDTGLDTFEARIANIRIHEGRPEACRVLARPSASELMTS</sequence>
<feature type="region of interest" description="Disordered" evidence="1">
    <location>
        <begin position="740"/>
        <end position="766"/>
    </location>
</feature>
<feature type="compositionally biased region" description="Low complexity" evidence="1">
    <location>
        <begin position="301"/>
        <end position="310"/>
    </location>
</feature>
<feature type="region of interest" description="Disordered" evidence="1">
    <location>
        <begin position="2189"/>
        <end position="2210"/>
    </location>
</feature>
<dbReference type="EMBL" id="LSRX01000713">
    <property type="protein sequence ID" value="OLP90412.1"/>
    <property type="molecule type" value="Genomic_DNA"/>
</dbReference>
<name>A0A1Q9D5H6_SYMMI</name>
<dbReference type="Gene3D" id="3.30.70.141">
    <property type="entry name" value="Nucleoside diphosphate kinase-like domain"/>
    <property type="match status" value="1"/>
</dbReference>
<feature type="domain" description="Alpha-D-phosphohexomutase C-terminal" evidence="2">
    <location>
        <begin position="2485"/>
        <end position="2520"/>
    </location>
</feature>
<feature type="compositionally biased region" description="Low complexity" evidence="1">
    <location>
        <begin position="1132"/>
        <end position="1142"/>
    </location>
</feature>
<dbReference type="Proteomes" id="UP000186817">
    <property type="component" value="Unassembled WGS sequence"/>
</dbReference>
<feature type="compositionally biased region" description="Gly residues" evidence="1">
    <location>
        <begin position="1835"/>
        <end position="1846"/>
    </location>
</feature>
<dbReference type="OrthoDB" id="3563138at2759"/>
<feature type="compositionally biased region" description="Pro residues" evidence="1">
    <location>
        <begin position="1818"/>
        <end position="1827"/>
    </location>
</feature>
<dbReference type="InterPro" id="IPR036850">
    <property type="entry name" value="NDK-like_dom_sf"/>
</dbReference>
<dbReference type="PANTHER" id="PTHR45955:SF1">
    <property type="entry name" value="PHOSPHOACETYLGLUCOSAMINE MUTASE"/>
    <property type="match status" value="1"/>
</dbReference>
<dbReference type="FunFam" id="3.30.310.50:FF:000003">
    <property type="entry name" value="Phosphoacetylglucosamine mutase"/>
    <property type="match status" value="1"/>
</dbReference>
<feature type="compositionally biased region" description="Basic and acidic residues" evidence="1">
    <location>
        <begin position="1666"/>
        <end position="1711"/>
    </location>
</feature>
<feature type="region of interest" description="Disordered" evidence="1">
    <location>
        <begin position="1493"/>
        <end position="1529"/>
    </location>
</feature>
<reference evidence="3 4" key="1">
    <citation type="submission" date="2016-02" db="EMBL/GenBank/DDBJ databases">
        <title>Genome analysis of coral dinoflagellate symbionts highlights evolutionary adaptations to a symbiotic lifestyle.</title>
        <authorList>
            <person name="Aranda M."/>
            <person name="Li Y."/>
            <person name="Liew Y.J."/>
            <person name="Baumgarten S."/>
            <person name="Simakov O."/>
            <person name="Wilson M."/>
            <person name="Piel J."/>
            <person name="Ashoor H."/>
            <person name="Bougouffa S."/>
            <person name="Bajic V.B."/>
            <person name="Ryu T."/>
            <person name="Ravasi T."/>
            <person name="Bayer T."/>
            <person name="Micklem G."/>
            <person name="Kim H."/>
            <person name="Bhak J."/>
            <person name="Lajeunesse T.C."/>
            <person name="Voolstra C.R."/>
        </authorList>
    </citation>
    <scope>NUCLEOTIDE SEQUENCE [LARGE SCALE GENOMIC DNA]</scope>
    <source>
        <strain evidence="3 4">CCMP2467</strain>
    </source>
</reference>
<feature type="compositionally biased region" description="Low complexity" evidence="1">
    <location>
        <begin position="340"/>
        <end position="350"/>
    </location>
</feature>
<evidence type="ECO:0000256" key="1">
    <source>
        <dbReference type="SAM" id="MobiDB-lite"/>
    </source>
</evidence>
<proteinExistence type="predicted"/>
<comment type="caution">
    <text evidence="3">The sequence shown here is derived from an EMBL/GenBank/DDBJ whole genome shotgun (WGS) entry which is preliminary data.</text>
</comment>
<accession>A0A1Q9D5H6</accession>
<feature type="region of interest" description="Disordered" evidence="1">
    <location>
        <begin position="301"/>
        <end position="391"/>
    </location>
</feature>
<protein>
    <submittedName>
        <fullName evidence="3">Phosphoacetylglucosamine mutase</fullName>
    </submittedName>
</protein>
<feature type="region of interest" description="Disordered" evidence="1">
    <location>
        <begin position="1132"/>
        <end position="1187"/>
    </location>
</feature>
<evidence type="ECO:0000313" key="4">
    <source>
        <dbReference type="Proteomes" id="UP000186817"/>
    </source>
</evidence>
<evidence type="ECO:0000259" key="2">
    <source>
        <dbReference type="Pfam" id="PF00408"/>
    </source>
</evidence>
<evidence type="ECO:0000313" key="3">
    <source>
        <dbReference type="EMBL" id="OLP90412.1"/>
    </source>
</evidence>
<keyword evidence="4" id="KW-1185">Reference proteome</keyword>
<gene>
    <name evidence="3" type="primary">AGM1</name>
    <name evidence="3" type="ORF">AK812_SmicGene28017</name>
</gene>
<dbReference type="GO" id="GO:0004610">
    <property type="term" value="F:phosphoacetylglucosamine mutase activity"/>
    <property type="evidence" value="ECO:0007669"/>
    <property type="project" value="TreeGrafter"/>
</dbReference>
<feature type="compositionally biased region" description="Basic residues" evidence="1">
    <location>
        <begin position="1656"/>
        <end position="1665"/>
    </location>
</feature>
<dbReference type="PANTHER" id="PTHR45955">
    <property type="entry name" value="PHOSPHOACETYLGLUCOSAMINE MUTASE"/>
    <property type="match status" value="1"/>
</dbReference>
<dbReference type="Pfam" id="PF00408">
    <property type="entry name" value="PGM_PMM_IV"/>
    <property type="match status" value="1"/>
</dbReference>
<feature type="compositionally biased region" description="Low complexity" evidence="1">
    <location>
        <begin position="1501"/>
        <end position="1520"/>
    </location>
</feature>
<dbReference type="InterPro" id="IPR005843">
    <property type="entry name" value="A-D-PHexomutase_C"/>
</dbReference>
<feature type="compositionally biased region" description="Basic and acidic residues" evidence="1">
    <location>
        <begin position="1858"/>
        <end position="1870"/>
    </location>
</feature>
<feature type="region of interest" description="Disordered" evidence="1">
    <location>
        <begin position="674"/>
        <end position="696"/>
    </location>
</feature>
<dbReference type="SUPFAM" id="SSF54919">
    <property type="entry name" value="Nucleoside diphosphate kinase, NDK"/>
    <property type="match status" value="1"/>
</dbReference>
<organism evidence="3 4">
    <name type="scientific">Symbiodinium microadriaticum</name>
    <name type="common">Dinoflagellate</name>
    <name type="synonym">Zooxanthella microadriatica</name>
    <dbReference type="NCBI Taxonomy" id="2951"/>
    <lineage>
        <taxon>Eukaryota</taxon>
        <taxon>Sar</taxon>
        <taxon>Alveolata</taxon>
        <taxon>Dinophyceae</taxon>
        <taxon>Suessiales</taxon>
        <taxon>Symbiodiniaceae</taxon>
        <taxon>Symbiodinium</taxon>
    </lineage>
</organism>
<feature type="compositionally biased region" description="Basic and acidic residues" evidence="1">
    <location>
        <begin position="1623"/>
        <end position="1655"/>
    </location>
</feature>
<feature type="region of interest" description="Disordered" evidence="1">
    <location>
        <begin position="1751"/>
        <end position="1870"/>
    </location>
</feature>